<gene>
    <name evidence="1" type="ORF">Bfra_003038</name>
</gene>
<proteinExistence type="predicted"/>
<sequence>MNLLQFNDVGPEIKRLKSRMVNKKTTGVLVYEQLNVDFEIENTLERKNWVERRISSNENS</sequence>
<dbReference type="RefSeq" id="XP_037195578.1">
    <property type="nucleotide sequence ID" value="XM_037333450.1"/>
</dbReference>
<protein>
    <submittedName>
        <fullName evidence="1">Uncharacterized protein</fullName>
    </submittedName>
</protein>
<dbReference type="OrthoDB" id="10413415at2759"/>
<name>A0A8H6ELH5_9HELO</name>
<reference evidence="1 2" key="1">
    <citation type="journal article" date="2020" name="Phytopathology">
        <title>A high-quality genome resource of Botrytis fragariae, a new and rapidly spreading fungal pathogen causing strawberry gray mold in the U.S.A.</title>
        <authorList>
            <person name="Wu Y."/>
            <person name="Saski C.A."/>
            <person name="Schnabel G."/>
            <person name="Xiao S."/>
            <person name="Hu M."/>
        </authorList>
    </citation>
    <scope>NUCLEOTIDE SEQUENCE [LARGE SCALE GENOMIC DNA]</scope>
    <source>
        <strain evidence="1 2">BVB16</strain>
    </source>
</reference>
<dbReference type="GeneID" id="59257142"/>
<dbReference type="EMBL" id="JABFCT010000004">
    <property type="protein sequence ID" value="KAF5876632.1"/>
    <property type="molecule type" value="Genomic_DNA"/>
</dbReference>
<keyword evidence="2" id="KW-1185">Reference proteome</keyword>
<accession>A0A8H6ELH5</accession>
<comment type="caution">
    <text evidence="1">The sequence shown here is derived from an EMBL/GenBank/DDBJ whole genome shotgun (WGS) entry which is preliminary data.</text>
</comment>
<evidence type="ECO:0000313" key="1">
    <source>
        <dbReference type="EMBL" id="KAF5876632.1"/>
    </source>
</evidence>
<evidence type="ECO:0000313" key="2">
    <source>
        <dbReference type="Proteomes" id="UP000531561"/>
    </source>
</evidence>
<dbReference type="Proteomes" id="UP000531561">
    <property type="component" value="Unassembled WGS sequence"/>
</dbReference>
<dbReference type="AlphaFoldDB" id="A0A8H6ELH5"/>
<organism evidence="1 2">
    <name type="scientific">Botrytis fragariae</name>
    <dbReference type="NCBI Taxonomy" id="1964551"/>
    <lineage>
        <taxon>Eukaryota</taxon>
        <taxon>Fungi</taxon>
        <taxon>Dikarya</taxon>
        <taxon>Ascomycota</taxon>
        <taxon>Pezizomycotina</taxon>
        <taxon>Leotiomycetes</taxon>
        <taxon>Helotiales</taxon>
        <taxon>Sclerotiniaceae</taxon>
        <taxon>Botrytis</taxon>
    </lineage>
</organism>